<evidence type="ECO:0000313" key="3">
    <source>
        <dbReference type="EMBL" id="TNV84223.1"/>
    </source>
</evidence>
<feature type="compositionally biased region" description="Basic and acidic residues" evidence="2">
    <location>
        <begin position="261"/>
        <end position="277"/>
    </location>
</feature>
<keyword evidence="1" id="KW-0175">Coiled coil</keyword>
<dbReference type="OrthoDB" id="10688905at2759"/>
<feature type="region of interest" description="Disordered" evidence="2">
    <location>
        <begin position="1"/>
        <end position="30"/>
    </location>
</feature>
<dbReference type="EMBL" id="RRYP01003014">
    <property type="protein sequence ID" value="TNV84223.1"/>
    <property type="molecule type" value="Genomic_DNA"/>
</dbReference>
<evidence type="ECO:0000256" key="2">
    <source>
        <dbReference type="SAM" id="MobiDB-lite"/>
    </source>
</evidence>
<evidence type="ECO:0000256" key="1">
    <source>
        <dbReference type="SAM" id="Coils"/>
    </source>
</evidence>
<reference evidence="3" key="1">
    <citation type="submission" date="2019-06" db="EMBL/GenBank/DDBJ databases">
        <authorList>
            <person name="Zheng W."/>
        </authorList>
    </citation>
    <scope>NUCLEOTIDE SEQUENCE</scope>
    <source>
        <strain evidence="3">QDHG01</strain>
    </source>
</reference>
<comment type="caution">
    <text evidence="3">The sequence shown here is derived from an EMBL/GenBank/DDBJ whole genome shotgun (WGS) entry which is preliminary data.</text>
</comment>
<keyword evidence="4" id="KW-1185">Reference proteome</keyword>
<feature type="coiled-coil region" evidence="1">
    <location>
        <begin position="618"/>
        <end position="656"/>
    </location>
</feature>
<sequence length="936" mass="106935">MKVNKLINPKFPDQAKSPTASHIVSTPLSGSMRNMSFVPSPQNEKIVNSTAYMRNMLQDMIKDKAASKKRKTAGPFNQNVSKISAQSSPQHTNFAASIISTESAGIVVPSNQPPPIPVPLFRKLVTKDPSSLSHTQNEPNMANLIRRASVKAGQHSPKVASTIPSSYKTSFTEPFKSNLPDENVYKMRNTQNQNFVVRVFDGDLCETKQEALKRYQDKIQQNKLRLQQLHEAKDIHSPKRNHFHARLSVAHQQHNIHETLDAERLTQDSTEHKKHENGGSPRGHQRNQSIGSDMEDDDRGGCRDSLIGGYDAKKLSIEPTSMEVNMRNGDLQFGGPELLTSPLWRKTNDANHLRLDPNVLVTTGNDTPLNQKMLSSQWKRTTNKNFHKTTNSIWGRRIYTSEGERREILNPQEAIKQSTINNQRFFRITHSSQSNRKRLTSNMNLSQLFNLPQEYKQLYNKKYQFLFSSSQVINTEEQFDGLSQEYYYGGASTTKSASHNPRQKIIDNQKKLNKLERICSGTLGESQKPPSGMQTTKAGNLRRQTDHSVANLTDNHDPTVLVPTANDNFDLLLDTADQEERVRLMDEQLQLQNLVARIRTELEQEMRANHVYKQSIQIRKMEQRHERKRKLYDEKKRQWQADMERLKQELDDKYKKMFPDEAREYMIEEEPQPIVSNLTLGQGFSGMNLAIPGGGGKRNEQDSRLSGMKLTAKTGNDSMQIKQPNRGSRLSGYENNADVRSQSMNKSVHFDQGGMMTQSNYRLSQPRMDEHRITPSDMLKPSLKSGFIERHDSLYGMNETPKHHYLANKEVLKMRVQQFIQTRDKKKGRPVLLNQASTGFARPESRASSNTEAIEGRMIKGKKIVIALDLKFSGKLKDNQHPPQIYYTEDSVRQLIANDSLKYEKSKPALMKEFQELQAKSYYLINSRKRVGTAKA</sequence>
<organism evidence="3 4">
    <name type="scientific">Halteria grandinella</name>
    <dbReference type="NCBI Taxonomy" id="5974"/>
    <lineage>
        <taxon>Eukaryota</taxon>
        <taxon>Sar</taxon>
        <taxon>Alveolata</taxon>
        <taxon>Ciliophora</taxon>
        <taxon>Intramacronucleata</taxon>
        <taxon>Spirotrichea</taxon>
        <taxon>Stichotrichia</taxon>
        <taxon>Sporadotrichida</taxon>
        <taxon>Halteriidae</taxon>
        <taxon>Halteria</taxon>
    </lineage>
</organism>
<dbReference type="AlphaFoldDB" id="A0A8J8NZP0"/>
<dbReference type="Proteomes" id="UP000785679">
    <property type="component" value="Unassembled WGS sequence"/>
</dbReference>
<protein>
    <submittedName>
        <fullName evidence="3">Uncharacterized protein</fullName>
    </submittedName>
</protein>
<accession>A0A8J8NZP0</accession>
<feature type="coiled-coil region" evidence="1">
    <location>
        <begin position="205"/>
        <end position="232"/>
    </location>
</feature>
<evidence type="ECO:0000313" key="4">
    <source>
        <dbReference type="Proteomes" id="UP000785679"/>
    </source>
</evidence>
<feature type="region of interest" description="Disordered" evidence="2">
    <location>
        <begin position="261"/>
        <end position="305"/>
    </location>
</feature>
<proteinExistence type="predicted"/>
<feature type="compositionally biased region" description="Polar residues" evidence="2">
    <location>
        <begin position="16"/>
        <end position="30"/>
    </location>
</feature>
<name>A0A8J8NZP0_HALGN</name>
<gene>
    <name evidence="3" type="ORF">FGO68_gene14342</name>
</gene>